<evidence type="ECO:0000313" key="1">
    <source>
        <dbReference type="EMBL" id="MBW0584212.1"/>
    </source>
</evidence>
<evidence type="ECO:0000313" key="2">
    <source>
        <dbReference type="Proteomes" id="UP000765509"/>
    </source>
</evidence>
<name>A0A9Q3Q5Y0_9BASI</name>
<dbReference type="EMBL" id="AVOT02117245">
    <property type="protein sequence ID" value="MBW0584212.1"/>
    <property type="molecule type" value="Genomic_DNA"/>
</dbReference>
<accession>A0A9Q3Q5Y0</accession>
<proteinExistence type="predicted"/>
<dbReference type="AlphaFoldDB" id="A0A9Q3Q5Y0"/>
<dbReference type="Proteomes" id="UP000765509">
    <property type="component" value="Unassembled WGS sequence"/>
</dbReference>
<organism evidence="1 2">
    <name type="scientific">Austropuccinia psidii MF-1</name>
    <dbReference type="NCBI Taxonomy" id="1389203"/>
    <lineage>
        <taxon>Eukaryota</taxon>
        <taxon>Fungi</taxon>
        <taxon>Dikarya</taxon>
        <taxon>Basidiomycota</taxon>
        <taxon>Pucciniomycotina</taxon>
        <taxon>Pucciniomycetes</taxon>
        <taxon>Pucciniales</taxon>
        <taxon>Sphaerophragmiaceae</taxon>
        <taxon>Austropuccinia</taxon>
    </lineage>
</organism>
<comment type="caution">
    <text evidence="1">The sequence shown here is derived from an EMBL/GenBank/DDBJ whole genome shotgun (WGS) entry which is preliminary data.</text>
</comment>
<protein>
    <submittedName>
        <fullName evidence="1">Uncharacterized protein</fullName>
    </submittedName>
</protein>
<gene>
    <name evidence="1" type="ORF">O181_123927</name>
</gene>
<sequence length="98" mass="11880">MDYFKESNSFLEEFINAETQKRINFTLPNQIRANKFQFLFAKLEALEQNLHPSWSTLNNKSDTYEELWWQQSVSLKISLKHSLSKKHLIWNWLRLFSL</sequence>
<keyword evidence="2" id="KW-1185">Reference proteome</keyword>
<reference evidence="1" key="1">
    <citation type="submission" date="2021-03" db="EMBL/GenBank/DDBJ databases">
        <title>Draft genome sequence of rust myrtle Austropuccinia psidii MF-1, a brazilian biotype.</title>
        <authorList>
            <person name="Quecine M.C."/>
            <person name="Pachon D.M.R."/>
            <person name="Bonatelli M.L."/>
            <person name="Correr F.H."/>
            <person name="Franceschini L.M."/>
            <person name="Leite T.F."/>
            <person name="Margarido G.R.A."/>
            <person name="Almeida C.A."/>
            <person name="Ferrarezi J.A."/>
            <person name="Labate C.A."/>
        </authorList>
    </citation>
    <scope>NUCLEOTIDE SEQUENCE</scope>
    <source>
        <strain evidence="1">MF-1</strain>
    </source>
</reference>